<dbReference type="AlphaFoldDB" id="A0A0A8ZES1"/>
<accession>A0A0A8ZES1</accession>
<evidence type="ECO:0000313" key="1">
    <source>
        <dbReference type="EMBL" id="JAD35235.1"/>
    </source>
</evidence>
<dbReference type="EMBL" id="GBRH01262660">
    <property type="protein sequence ID" value="JAD35235.1"/>
    <property type="molecule type" value="Transcribed_RNA"/>
</dbReference>
<name>A0A0A8ZES1_ARUDO</name>
<reference evidence="1" key="1">
    <citation type="submission" date="2014-09" db="EMBL/GenBank/DDBJ databases">
        <authorList>
            <person name="Magalhaes I.L.F."/>
            <person name="Oliveira U."/>
            <person name="Santos F.R."/>
            <person name="Vidigal T.H.D.A."/>
            <person name="Brescovit A.D."/>
            <person name="Santos A.J."/>
        </authorList>
    </citation>
    <scope>NUCLEOTIDE SEQUENCE</scope>
    <source>
        <tissue evidence="1">Shoot tissue taken approximately 20 cm above the soil surface</tissue>
    </source>
</reference>
<sequence>MLACKQIAVSLLQAWITCKLQANCNLHTSSMDNT</sequence>
<proteinExistence type="predicted"/>
<protein>
    <submittedName>
        <fullName evidence="1">Uncharacterized protein</fullName>
    </submittedName>
</protein>
<reference evidence="1" key="2">
    <citation type="journal article" date="2015" name="Data Brief">
        <title>Shoot transcriptome of the giant reed, Arundo donax.</title>
        <authorList>
            <person name="Barrero R.A."/>
            <person name="Guerrero F.D."/>
            <person name="Moolhuijzen P."/>
            <person name="Goolsby J.A."/>
            <person name="Tidwell J."/>
            <person name="Bellgard S.E."/>
            <person name="Bellgard M.I."/>
        </authorList>
    </citation>
    <scope>NUCLEOTIDE SEQUENCE</scope>
    <source>
        <tissue evidence="1">Shoot tissue taken approximately 20 cm above the soil surface</tissue>
    </source>
</reference>
<organism evidence="1">
    <name type="scientific">Arundo donax</name>
    <name type="common">Giant reed</name>
    <name type="synonym">Donax arundinaceus</name>
    <dbReference type="NCBI Taxonomy" id="35708"/>
    <lineage>
        <taxon>Eukaryota</taxon>
        <taxon>Viridiplantae</taxon>
        <taxon>Streptophyta</taxon>
        <taxon>Embryophyta</taxon>
        <taxon>Tracheophyta</taxon>
        <taxon>Spermatophyta</taxon>
        <taxon>Magnoliopsida</taxon>
        <taxon>Liliopsida</taxon>
        <taxon>Poales</taxon>
        <taxon>Poaceae</taxon>
        <taxon>PACMAD clade</taxon>
        <taxon>Arundinoideae</taxon>
        <taxon>Arundineae</taxon>
        <taxon>Arundo</taxon>
    </lineage>
</organism>